<name>A0ABQ6B607_9BRAD</name>
<evidence type="ECO:0000313" key="2">
    <source>
        <dbReference type="Proteomes" id="UP001156905"/>
    </source>
</evidence>
<comment type="caution">
    <text evidence="1">The sequence shown here is derived from an EMBL/GenBank/DDBJ whole genome shotgun (WGS) entry which is preliminary data.</text>
</comment>
<evidence type="ECO:0000313" key="1">
    <source>
        <dbReference type="EMBL" id="GLR89817.1"/>
    </source>
</evidence>
<dbReference type="EMBL" id="BSOW01000028">
    <property type="protein sequence ID" value="GLR89817.1"/>
    <property type="molecule type" value="Genomic_DNA"/>
</dbReference>
<dbReference type="RefSeq" id="WP_284272199.1">
    <property type="nucleotide sequence ID" value="NZ_BSOW01000028.1"/>
</dbReference>
<proteinExistence type="predicted"/>
<accession>A0ABQ6B607</accession>
<reference evidence="2" key="1">
    <citation type="journal article" date="2019" name="Int. J. Syst. Evol. Microbiol.">
        <title>The Global Catalogue of Microorganisms (GCM) 10K type strain sequencing project: providing services to taxonomists for standard genome sequencing and annotation.</title>
        <authorList>
            <consortium name="The Broad Institute Genomics Platform"/>
            <consortium name="The Broad Institute Genome Sequencing Center for Infectious Disease"/>
            <person name="Wu L."/>
            <person name="Ma J."/>
        </authorList>
    </citation>
    <scope>NUCLEOTIDE SEQUENCE [LARGE SCALE GENOMIC DNA]</scope>
    <source>
        <strain evidence="2">NBRC 102520</strain>
    </source>
</reference>
<protein>
    <submittedName>
        <fullName evidence="1">Uncharacterized protein</fullName>
    </submittedName>
</protein>
<sequence>MFNDATGSWTLAYTLQAGLDLGVPYTVENYPTGTNSVTGLPWSPATDGLRNITGRVNRDGTATIWAITSTVSGSGDQGADPNKLVKITDKIAAATLPAGERFITVRTARFGEVLRGISFTPGTDFDYDQRADERDACARDQGKSDCHDAD</sequence>
<gene>
    <name evidence="1" type="ORF">GCM10007857_65310</name>
</gene>
<keyword evidence="2" id="KW-1185">Reference proteome</keyword>
<dbReference type="Proteomes" id="UP001156905">
    <property type="component" value="Unassembled WGS sequence"/>
</dbReference>
<organism evidence="1 2">
    <name type="scientific">Bradyrhizobium iriomotense</name>
    <dbReference type="NCBI Taxonomy" id="441950"/>
    <lineage>
        <taxon>Bacteria</taxon>
        <taxon>Pseudomonadati</taxon>
        <taxon>Pseudomonadota</taxon>
        <taxon>Alphaproteobacteria</taxon>
        <taxon>Hyphomicrobiales</taxon>
        <taxon>Nitrobacteraceae</taxon>
        <taxon>Bradyrhizobium</taxon>
    </lineage>
</organism>